<dbReference type="InterPro" id="IPR050640">
    <property type="entry name" value="Bact_2-comp_sensor_kinase"/>
</dbReference>
<dbReference type="GO" id="GO:0016301">
    <property type="term" value="F:kinase activity"/>
    <property type="evidence" value="ECO:0007669"/>
    <property type="project" value="UniProtKB-KW"/>
</dbReference>
<feature type="transmembrane region" description="Helical" evidence="1">
    <location>
        <begin position="125"/>
        <end position="147"/>
    </location>
</feature>
<dbReference type="PANTHER" id="PTHR34220">
    <property type="entry name" value="SENSOR HISTIDINE KINASE YPDA"/>
    <property type="match status" value="1"/>
</dbReference>
<dbReference type="InterPro" id="IPR010559">
    <property type="entry name" value="Sig_transdc_His_kin_internal"/>
</dbReference>
<dbReference type="RefSeq" id="WP_168553302.1">
    <property type="nucleotide sequence ID" value="NZ_JAAWWL010000002.1"/>
</dbReference>
<evidence type="ECO:0000256" key="1">
    <source>
        <dbReference type="SAM" id="Phobius"/>
    </source>
</evidence>
<gene>
    <name evidence="3" type="ORF">HCU67_14460</name>
</gene>
<proteinExistence type="predicted"/>
<evidence type="ECO:0000313" key="4">
    <source>
        <dbReference type="Proteomes" id="UP000718451"/>
    </source>
</evidence>
<dbReference type="EMBL" id="JAAWWL010000002">
    <property type="protein sequence ID" value="NKI33155.1"/>
    <property type="molecule type" value="Genomic_DNA"/>
</dbReference>
<keyword evidence="3" id="KW-0418">Kinase</keyword>
<dbReference type="Pfam" id="PF06580">
    <property type="entry name" value="His_kinase"/>
    <property type="match status" value="1"/>
</dbReference>
<feature type="domain" description="Signal transduction histidine kinase internal region" evidence="2">
    <location>
        <begin position="166"/>
        <end position="244"/>
    </location>
</feature>
<evidence type="ECO:0000259" key="2">
    <source>
        <dbReference type="Pfam" id="PF06580"/>
    </source>
</evidence>
<evidence type="ECO:0000313" key="3">
    <source>
        <dbReference type="EMBL" id="NKI33155.1"/>
    </source>
</evidence>
<comment type="caution">
    <text evidence="3">The sequence shown here is derived from an EMBL/GenBank/DDBJ whole genome shotgun (WGS) entry which is preliminary data.</text>
</comment>
<accession>A0ABX1GT67</accession>
<keyword evidence="1" id="KW-1133">Transmembrane helix</keyword>
<feature type="transmembrane region" description="Helical" evidence="1">
    <location>
        <begin position="85"/>
        <end position="105"/>
    </location>
</feature>
<reference evidence="3 4" key="1">
    <citation type="submission" date="2020-04" db="EMBL/GenBank/DDBJ databases">
        <authorList>
            <person name="Yoon J."/>
        </authorList>
    </citation>
    <scope>NUCLEOTIDE SEQUENCE [LARGE SCALE GENOMIC DNA]</scope>
    <source>
        <strain evidence="3 4">DJ-13</strain>
    </source>
</reference>
<protein>
    <submittedName>
        <fullName evidence="3">Histidine kinase</fullName>
    </submittedName>
</protein>
<dbReference type="PANTHER" id="PTHR34220:SF7">
    <property type="entry name" value="SENSOR HISTIDINE KINASE YPDA"/>
    <property type="match status" value="1"/>
</dbReference>
<keyword evidence="3" id="KW-0808">Transferase</keyword>
<organism evidence="3 4">
    <name type="scientific">Croceivirga thetidis</name>
    <dbReference type="NCBI Taxonomy" id="2721623"/>
    <lineage>
        <taxon>Bacteria</taxon>
        <taxon>Pseudomonadati</taxon>
        <taxon>Bacteroidota</taxon>
        <taxon>Flavobacteriia</taxon>
        <taxon>Flavobacteriales</taxon>
        <taxon>Flavobacteriaceae</taxon>
        <taxon>Croceivirga</taxon>
    </lineage>
</organism>
<dbReference type="Proteomes" id="UP000718451">
    <property type="component" value="Unassembled WGS sequence"/>
</dbReference>
<keyword evidence="1" id="KW-0812">Transmembrane</keyword>
<feature type="transmembrane region" description="Helical" evidence="1">
    <location>
        <begin position="46"/>
        <end position="64"/>
    </location>
</feature>
<sequence>MLFKNSKPYIGFDDRPLIVAGVIINSLVAISIFYQGAIFKVDFNVFLYKGLEYLIVVSVIWIVLRNIFLYNKIRFPGPKNRRKRWLYLPILIVPFLVIIYLYVYHIQPLFHFVMPGYQNPSLARILMTGFTILVIDVAVYTILIYIYELNSAKIMEESLKKENAISELKALKNQLSPHFLSNSLTTLLFLIDYDTEKSKEFALNLASVYNKLLDFSDKDLISIKDEMAYIAEYTELLHSRFDPNLNIEIDLPDSIYQKKIVPLSLQVGVENAVKHNVVSKLKPLKISITKNGQHILITNNFQPKGSVSDRNGIGISNLKKRYQLLTEKELLIEKSDESFILKIPIIELT</sequence>
<feature type="transmembrane region" description="Helical" evidence="1">
    <location>
        <begin position="16"/>
        <end position="34"/>
    </location>
</feature>
<keyword evidence="4" id="KW-1185">Reference proteome</keyword>
<keyword evidence="1" id="KW-0472">Membrane</keyword>
<name>A0ABX1GT67_9FLAO</name>